<accession>A0A1M6E9T4</accession>
<dbReference type="CDD" id="cd04301">
    <property type="entry name" value="NAT_SF"/>
    <property type="match status" value="1"/>
</dbReference>
<dbReference type="SUPFAM" id="SSF55729">
    <property type="entry name" value="Acyl-CoA N-acyltransferases (Nat)"/>
    <property type="match status" value="1"/>
</dbReference>
<protein>
    <submittedName>
        <fullName evidence="2">Protein N-acetyltransferase, RimJ/RimL family</fullName>
    </submittedName>
</protein>
<dbReference type="PANTHER" id="PTHR43415:SF5">
    <property type="entry name" value="ACETYLTRANSFERASE"/>
    <property type="match status" value="1"/>
</dbReference>
<dbReference type="STRING" id="1121298.SAMN05444401_1500"/>
<reference evidence="2 3" key="1">
    <citation type="submission" date="2016-11" db="EMBL/GenBank/DDBJ databases">
        <authorList>
            <person name="Jaros S."/>
            <person name="Januszkiewicz K."/>
            <person name="Wedrychowicz H."/>
        </authorList>
    </citation>
    <scope>NUCLEOTIDE SEQUENCE [LARGE SCALE GENOMIC DNA]</scope>
    <source>
        <strain evidence="2 3">DSM 21864</strain>
    </source>
</reference>
<dbReference type="Gene3D" id="3.40.630.30">
    <property type="match status" value="1"/>
</dbReference>
<dbReference type="Proteomes" id="UP000184080">
    <property type="component" value="Unassembled WGS sequence"/>
</dbReference>
<evidence type="ECO:0000313" key="3">
    <source>
        <dbReference type="Proteomes" id="UP000184080"/>
    </source>
</evidence>
<organism evidence="2 3">
    <name type="scientific">Clostridium amylolyticum</name>
    <dbReference type="NCBI Taxonomy" id="1121298"/>
    <lineage>
        <taxon>Bacteria</taxon>
        <taxon>Bacillati</taxon>
        <taxon>Bacillota</taxon>
        <taxon>Clostridia</taxon>
        <taxon>Eubacteriales</taxon>
        <taxon>Clostridiaceae</taxon>
        <taxon>Clostridium</taxon>
    </lineage>
</organism>
<keyword evidence="2" id="KW-0808">Transferase</keyword>
<name>A0A1M6E9T4_9CLOT</name>
<evidence type="ECO:0000313" key="2">
    <source>
        <dbReference type="EMBL" id="SHI82211.1"/>
    </source>
</evidence>
<dbReference type="Pfam" id="PF00583">
    <property type="entry name" value="Acetyltransf_1"/>
    <property type="match status" value="1"/>
</dbReference>
<sequence>MFKIIKLQYLEKEDLKKIVQWNANKSADYLLQWAGPAYTYPLTLKQVEEHYFDDIKRKNSNILAYKIQLIDTNEIVGTIELREIDKKNKVGRICRFLIGEENVRGNGIGTLALKEILRIGFTELNFEKITLGVFDFNLGAIKCYENAGFVKEKFLESTRKAAVGYWNIYEMSILKAQWQTE</sequence>
<dbReference type="PROSITE" id="PS51186">
    <property type="entry name" value="GNAT"/>
    <property type="match status" value="1"/>
</dbReference>
<dbReference type="InterPro" id="IPR000182">
    <property type="entry name" value="GNAT_dom"/>
</dbReference>
<dbReference type="PANTHER" id="PTHR43415">
    <property type="entry name" value="SPERMIDINE N(1)-ACETYLTRANSFERASE"/>
    <property type="match status" value="1"/>
</dbReference>
<proteinExistence type="predicted"/>
<dbReference type="AlphaFoldDB" id="A0A1M6E9T4"/>
<evidence type="ECO:0000259" key="1">
    <source>
        <dbReference type="PROSITE" id="PS51186"/>
    </source>
</evidence>
<dbReference type="EMBL" id="FQZO01000002">
    <property type="protein sequence ID" value="SHI82211.1"/>
    <property type="molecule type" value="Genomic_DNA"/>
</dbReference>
<dbReference type="RefSeq" id="WP_242948923.1">
    <property type="nucleotide sequence ID" value="NZ_FQZO01000002.1"/>
</dbReference>
<feature type="domain" description="N-acetyltransferase" evidence="1">
    <location>
        <begin position="5"/>
        <end position="172"/>
    </location>
</feature>
<dbReference type="InterPro" id="IPR016181">
    <property type="entry name" value="Acyl_CoA_acyltransferase"/>
</dbReference>
<keyword evidence="3" id="KW-1185">Reference proteome</keyword>
<dbReference type="GO" id="GO:0016747">
    <property type="term" value="F:acyltransferase activity, transferring groups other than amino-acyl groups"/>
    <property type="evidence" value="ECO:0007669"/>
    <property type="project" value="InterPro"/>
</dbReference>
<gene>
    <name evidence="2" type="ORF">SAMN05444401_1500</name>
</gene>